<dbReference type="AlphaFoldDB" id="A0A3T0JR26"/>
<dbReference type="EMBL" id="CP024646">
    <property type="protein sequence ID" value="AZV25900.1"/>
    <property type="molecule type" value="Genomic_DNA"/>
</dbReference>
<organism evidence="1 2">
    <name type="scientific">Pseudomonas syringae</name>
    <dbReference type="NCBI Taxonomy" id="317"/>
    <lineage>
        <taxon>Bacteria</taxon>
        <taxon>Pseudomonadati</taxon>
        <taxon>Pseudomonadota</taxon>
        <taxon>Gammaproteobacteria</taxon>
        <taxon>Pseudomonadales</taxon>
        <taxon>Pseudomonadaceae</taxon>
        <taxon>Pseudomonas</taxon>
    </lineage>
</organism>
<dbReference type="Proteomes" id="UP000282760">
    <property type="component" value="Chromosome"/>
</dbReference>
<accession>A0A3T0JR26</accession>
<evidence type="ECO:0000313" key="2">
    <source>
        <dbReference type="Proteomes" id="UP000282760"/>
    </source>
</evidence>
<gene>
    <name evidence="1" type="ORF">CT157_07745</name>
</gene>
<proteinExistence type="predicted"/>
<reference evidence="1 2" key="1">
    <citation type="submission" date="2017-11" db="EMBL/GenBank/DDBJ databases">
        <title>Effect of PGPRs.</title>
        <authorList>
            <person name="Oliva R."/>
            <person name="Nong J."/>
            <person name="Roman V."/>
        </authorList>
    </citation>
    <scope>NUCLEOTIDE SEQUENCE [LARGE SCALE GENOMIC DNA]</scope>
    <source>
        <strain evidence="1">Inb918</strain>
    </source>
</reference>
<protein>
    <submittedName>
        <fullName evidence="1">Uncharacterized protein</fullName>
    </submittedName>
</protein>
<sequence length="564" mass="61077">MTWKGSPVGDRLPYITPVDSTITRFGMVLPAGLTTESGPHELSYIAKHGGNEDDVTPLTINIDTQAPVPIGLVTLPDEVEQFGITKKYLDDHQGVIEVGITEYPTRKIKDIVRCYYGTSIPSAILVGEFERQDTTTPVTFNLTRAHIGTEEGEKELWTKLEDRKGNVSGTSLFKKVYVTLTDSPEDLLPPDIPLFDGDTPPKLVDLADARTPLGIGITAEYTNFIAGMDELEVTVDGTKLPPEIITGFPFYRDIPYAALFNGDLGPKTITTSIQIKRGNVRHPLTGPLTKDIDVDLRRAGPGQGGENPNPDLALVTVEGQGGNPANVLTEADKDQTVSVKVAVFGDVKDGDVATLIWKNVEVSKADGGVIDLDGTETGDLEWVVAWEVVEDGGNGKKLPVSYKLTNPDINDNEEFSLPREVDVLIRPSVAPAVTFQHMDDDYTPPLLNCPSLQADAVLTKCAHALVAGGENQLKGQTLACSYQGYMDSGGNTVKPNTKYDFPYSPTDQEVDAGFILKVRYQELIATGSAWGKISYVADIDGRPVESSHFVRVHMESGSGDTCNI</sequence>
<name>A0A3T0JR26_PSESX</name>
<evidence type="ECO:0000313" key="1">
    <source>
        <dbReference type="EMBL" id="AZV25900.1"/>
    </source>
</evidence>